<accession>A0A449BDS6</accession>
<dbReference type="AlphaFoldDB" id="A0A449BDS6"/>
<evidence type="ECO:0000256" key="2">
    <source>
        <dbReference type="ARBA" id="ARBA00022801"/>
    </source>
</evidence>
<protein>
    <recommendedName>
        <fullName evidence="4">Aminopeptidase</fullName>
    </recommendedName>
</protein>
<evidence type="ECO:0000256" key="3">
    <source>
        <dbReference type="ARBA" id="ARBA00022807"/>
    </source>
</evidence>
<sequence length="439" mass="51444">MKEIKLTRIDELNEKLNAKKTQLALRRVLYSNDLQNIFTKQEEEQNMQFYFSNEIKTLPVANQKQSGRCWIFAGLNVLREELAKKYNLKSFEFSQNYTAFWDKFEKINYFIESIDDFLDVHYDDRTLQHILKTGIQDGGQWDMFVSLIEKYGVVPKEVMPETTSSSNTRFMNSIINVKLRKYAADARLLHKEGKKIDELKSQVIEELYTFLVSCFGLPPQKFDFEYQNDEGYHIIKDLTPLEFYHKHVGDILGDYISVIHAPTFDKPYMKTYTVPYLGNVIGGREIKYLNLDINELKELTIKQLLNNEVVWFGSDVARYGDRKKGVWDDNTFDYETLLEMSLEISKEDQLLYSQGAMNHAMVITGVHLDNNISKRFKIENSWGSENGNKGYYVASDSWFDKFVYQSIINKKYLTKEQIKAWNEKPTVLKPWDPMGSLAK</sequence>
<dbReference type="Gene3D" id="3.90.70.10">
    <property type="entry name" value="Cysteine proteinases"/>
    <property type="match status" value="1"/>
</dbReference>
<evidence type="ECO:0000313" key="6">
    <source>
        <dbReference type="EMBL" id="VEU80460.1"/>
    </source>
</evidence>
<dbReference type="GO" id="GO:0070005">
    <property type="term" value="F:cysteine-type aminopeptidase activity"/>
    <property type="evidence" value="ECO:0007669"/>
    <property type="project" value="InterPro"/>
</dbReference>
<evidence type="ECO:0000256" key="1">
    <source>
        <dbReference type="ARBA" id="ARBA00022670"/>
    </source>
</evidence>
<dbReference type="PIRSF" id="PIRSF005700">
    <property type="entry name" value="PepC"/>
    <property type="match status" value="1"/>
</dbReference>
<keyword evidence="3 4" id="KW-0788">Thiol protease</keyword>
<organism evidence="6 7">
    <name type="scientific">Haploplasma axanthum</name>
    <name type="common">Acholeplasma axanthum</name>
    <dbReference type="NCBI Taxonomy" id="29552"/>
    <lineage>
        <taxon>Bacteria</taxon>
        <taxon>Bacillati</taxon>
        <taxon>Mycoplasmatota</taxon>
        <taxon>Mollicutes</taxon>
        <taxon>Acholeplasmatales</taxon>
        <taxon>Acholeplasmataceae</taxon>
        <taxon>Haploplasma</taxon>
    </lineage>
</organism>
<dbReference type="PANTHER" id="PTHR10363">
    <property type="entry name" value="BLEOMYCIN HYDROLASE"/>
    <property type="match status" value="1"/>
</dbReference>
<dbReference type="CDD" id="cd00585">
    <property type="entry name" value="Peptidase_C1B"/>
    <property type="match status" value="1"/>
</dbReference>
<dbReference type="Proteomes" id="UP000289841">
    <property type="component" value="Chromosome"/>
</dbReference>
<keyword evidence="1 4" id="KW-0645">Protease</keyword>
<dbReference type="GO" id="GO:0005737">
    <property type="term" value="C:cytoplasm"/>
    <property type="evidence" value="ECO:0007669"/>
    <property type="project" value="TreeGrafter"/>
</dbReference>
<dbReference type="GO" id="GO:0006508">
    <property type="term" value="P:proteolysis"/>
    <property type="evidence" value="ECO:0007669"/>
    <property type="project" value="UniProtKB-KW"/>
</dbReference>
<proteinExistence type="inferred from homology"/>
<comment type="similarity">
    <text evidence="4">Belongs to the peptidase C1 family.</text>
</comment>
<dbReference type="InterPro" id="IPR000169">
    <property type="entry name" value="Pept_cys_AS"/>
</dbReference>
<feature type="active site" evidence="5">
    <location>
        <position position="380"/>
    </location>
</feature>
<name>A0A449BDS6_HAPAX</name>
<keyword evidence="7" id="KW-1185">Reference proteome</keyword>
<dbReference type="SUPFAM" id="SSF54001">
    <property type="entry name" value="Cysteine proteinases"/>
    <property type="match status" value="1"/>
</dbReference>
<dbReference type="InterPro" id="IPR038765">
    <property type="entry name" value="Papain-like_cys_pep_sf"/>
</dbReference>
<evidence type="ECO:0000256" key="4">
    <source>
        <dbReference type="PIRNR" id="PIRNR005700"/>
    </source>
</evidence>
<evidence type="ECO:0000256" key="5">
    <source>
        <dbReference type="PIRSR" id="PIRSR005700-1"/>
    </source>
</evidence>
<dbReference type="Pfam" id="PF03051">
    <property type="entry name" value="Peptidase_C1_2"/>
    <property type="match status" value="1"/>
</dbReference>
<dbReference type="PROSITE" id="PS00639">
    <property type="entry name" value="THIOL_PROTEASE_HIS"/>
    <property type="match status" value="1"/>
</dbReference>
<dbReference type="InterPro" id="IPR004134">
    <property type="entry name" value="Peptidase_C1B"/>
</dbReference>
<dbReference type="PROSITE" id="PS00139">
    <property type="entry name" value="THIOL_PROTEASE_CYS"/>
    <property type="match status" value="1"/>
</dbReference>
<gene>
    <name evidence="6" type="primary">pepC</name>
    <name evidence="6" type="ORF">NCTC10138_00831</name>
</gene>
<feature type="active site" evidence="5">
    <location>
        <position position="359"/>
    </location>
</feature>
<feature type="active site" evidence="5">
    <location>
        <position position="69"/>
    </location>
</feature>
<keyword evidence="4 6" id="KW-0031">Aminopeptidase</keyword>
<dbReference type="EMBL" id="LR215048">
    <property type="protein sequence ID" value="VEU80460.1"/>
    <property type="molecule type" value="Genomic_DNA"/>
</dbReference>
<dbReference type="RefSeq" id="WP_026390496.1">
    <property type="nucleotide sequence ID" value="NZ_LR215048.1"/>
</dbReference>
<dbReference type="PANTHER" id="PTHR10363:SF2">
    <property type="entry name" value="BLEOMYCIN HYDROLASE"/>
    <property type="match status" value="1"/>
</dbReference>
<evidence type="ECO:0000313" key="7">
    <source>
        <dbReference type="Proteomes" id="UP000289841"/>
    </source>
</evidence>
<dbReference type="STRING" id="1278311.GCA_000428705_00945"/>
<dbReference type="OrthoDB" id="1111399at2"/>
<dbReference type="KEGG" id="aaxa:NCTC10138_00831"/>
<keyword evidence="2 4" id="KW-0378">Hydrolase</keyword>
<dbReference type="GO" id="GO:0043418">
    <property type="term" value="P:homocysteine catabolic process"/>
    <property type="evidence" value="ECO:0007669"/>
    <property type="project" value="TreeGrafter"/>
</dbReference>
<dbReference type="GO" id="GO:0009636">
    <property type="term" value="P:response to toxic substance"/>
    <property type="evidence" value="ECO:0007669"/>
    <property type="project" value="TreeGrafter"/>
</dbReference>
<reference evidence="6 7" key="1">
    <citation type="submission" date="2019-01" db="EMBL/GenBank/DDBJ databases">
        <authorList>
            <consortium name="Pathogen Informatics"/>
        </authorList>
    </citation>
    <scope>NUCLEOTIDE SEQUENCE [LARGE SCALE GENOMIC DNA]</scope>
    <source>
        <strain evidence="6 7">NCTC10138</strain>
    </source>
</reference>
<dbReference type="InterPro" id="IPR025660">
    <property type="entry name" value="Pept_his_AS"/>
</dbReference>